<accession>A0A6A4FVV7</accession>
<dbReference type="Proteomes" id="UP000429607">
    <property type="component" value="Unassembled WGS sequence"/>
</dbReference>
<dbReference type="AlphaFoldDB" id="A0A6A4FVV7"/>
<evidence type="ECO:0000313" key="3">
    <source>
        <dbReference type="EMBL" id="KAE9033315.1"/>
    </source>
</evidence>
<dbReference type="InterPro" id="IPR056671">
    <property type="entry name" value="DUF7769"/>
</dbReference>
<evidence type="ECO:0000313" key="4">
    <source>
        <dbReference type="EMBL" id="KAE9038301.1"/>
    </source>
</evidence>
<organism evidence="5 7">
    <name type="scientific">Phytophthora rubi</name>
    <dbReference type="NCBI Taxonomy" id="129364"/>
    <lineage>
        <taxon>Eukaryota</taxon>
        <taxon>Sar</taxon>
        <taxon>Stramenopiles</taxon>
        <taxon>Oomycota</taxon>
        <taxon>Peronosporomycetes</taxon>
        <taxon>Peronosporales</taxon>
        <taxon>Peronosporaceae</taxon>
        <taxon>Phytophthora</taxon>
    </lineage>
</organism>
<dbReference type="Proteomes" id="UP000434957">
    <property type="component" value="Unassembled WGS sequence"/>
</dbReference>
<proteinExistence type="predicted"/>
<dbReference type="OrthoDB" id="128296at2759"/>
<keyword evidence="7" id="KW-1185">Reference proteome</keyword>
<name>A0A6A4FVV7_9STRA</name>
<evidence type="ECO:0000313" key="8">
    <source>
        <dbReference type="Proteomes" id="UP000435112"/>
    </source>
</evidence>
<gene>
    <name evidence="4" type="ORF">PR001_g8007</name>
    <name evidence="3" type="ORF">PR002_g8729</name>
    <name evidence="5" type="ORF">PR003_g8950</name>
</gene>
<feature type="region of interest" description="Disordered" evidence="1">
    <location>
        <begin position="70"/>
        <end position="92"/>
    </location>
</feature>
<dbReference type="EMBL" id="QXFT01000455">
    <property type="protein sequence ID" value="KAE9343499.1"/>
    <property type="molecule type" value="Genomic_DNA"/>
</dbReference>
<dbReference type="EMBL" id="QXFV01000413">
    <property type="protein sequence ID" value="KAE9038301.1"/>
    <property type="molecule type" value="Genomic_DNA"/>
</dbReference>
<evidence type="ECO:0000313" key="7">
    <source>
        <dbReference type="Proteomes" id="UP000434957"/>
    </source>
</evidence>
<dbReference type="Proteomes" id="UP000435112">
    <property type="component" value="Unassembled WGS sequence"/>
</dbReference>
<evidence type="ECO:0000259" key="2">
    <source>
        <dbReference type="Pfam" id="PF24964"/>
    </source>
</evidence>
<evidence type="ECO:0000313" key="6">
    <source>
        <dbReference type="Proteomes" id="UP000429607"/>
    </source>
</evidence>
<evidence type="ECO:0000256" key="1">
    <source>
        <dbReference type="SAM" id="MobiDB-lite"/>
    </source>
</evidence>
<feature type="domain" description="DUF7769" evidence="2">
    <location>
        <begin position="12"/>
        <end position="61"/>
    </location>
</feature>
<feature type="compositionally biased region" description="Basic and acidic residues" evidence="1">
    <location>
        <begin position="81"/>
        <end position="92"/>
    </location>
</feature>
<dbReference type="Pfam" id="PF24964">
    <property type="entry name" value="DUF7769"/>
    <property type="match status" value="1"/>
</dbReference>
<dbReference type="EMBL" id="QXFU01000448">
    <property type="protein sequence ID" value="KAE9033315.1"/>
    <property type="molecule type" value="Genomic_DNA"/>
</dbReference>
<evidence type="ECO:0000313" key="5">
    <source>
        <dbReference type="EMBL" id="KAE9343499.1"/>
    </source>
</evidence>
<comment type="caution">
    <text evidence="5">The sequence shown here is derived from an EMBL/GenBank/DDBJ whole genome shotgun (WGS) entry which is preliminary data.</text>
</comment>
<protein>
    <recommendedName>
        <fullName evidence="2">DUF7769 domain-containing protein</fullName>
    </recommendedName>
</protein>
<reference evidence="5 7" key="1">
    <citation type="submission" date="2018-08" db="EMBL/GenBank/DDBJ databases">
        <title>Genomic investigation of the strawberry pathogen Phytophthora fragariae indicates pathogenicity is determined by transcriptional variation in three key races.</title>
        <authorList>
            <person name="Adams T.M."/>
            <person name="Armitage A.D."/>
            <person name="Sobczyk M.K."/>
            <person name="Bates H.J."/>
            <person name="Dunwell J.M."/>
            <person name="Nellist C.F."/>
            <person name="Harrison R.J."/>
        </authorList>
    </citation>
    <scope>NUCLEOTIDE SEQUENCE [LARGE SCALE GENOMIC DNA]</scope>
    <source>
        <strain evidence="4 6">SCRP249</strain>
        <strain evidence="3 8">SCRP324</strain>
        <strain evidence="5 7">SCRP333</strain>
    </source>
</reference>
<sequence>MAKPTTTRKTKLTDIERQQVPSFLLLRSANGCLKHEDLAAVARAEGIQPSTLSRLWTRAKVEAVRTGHFAPPSRRLRSGRRPLDHTATLERL</sequence>